<dbReference type="PANTHER" id="PTHR22943:SF248">
    <property type="entry name" value="SEVEN TM RECEPTOR"/>
    <property type="match status" value="1"/>
</dbReference>
<sequence>MTFHFIVMFQNVLILAPQFHYRLKIINNPSTDVRKFLWNMFFAFSLSAFQSIYLAVAMVVTVEKGNQYYMDQFDPTWHSESDGGTFIYMITLYNPVTISFVPICVVIMTAAHLLAFYYVLLNYLQANAGAALVTAKTKNLQRQFTRNLVAQTVTALVCGTCPLLILLASIVLGFNFKYTGACITTPLSWHPTLNACLSLLLVTPYRRTLVERLLCRKQKVAVNSSAFTVSVVTRSHSIARQSIF</sequence>
<dbReference type="SUPFAM" id="SSF81321">
    <property type="entry name" value="Family A G protein-coupled receptor-like"/>
    <property type="match status" value="1"/>
</dbReference>
<accession>A0A811KMJ8</accession>
<reference evidence="2" key="1">
    <citation type="submission" date="2020-09" db="EMBL/GenBank/DDBJ databases">
        <authorList>
            <person name="Kikuchi T."/>
        </authorList>
    </citation>
    <scope>NUCLEOTIDE SEQUENCE</scope>
    <source>
        <strain evidence="2">SH1</strain>
    </source>
</reference>
<keyword evidence="1" id="KW-1133">Transmembrane helix</keyword>
<gene>
    <name evidence="2" type="ORF">BOKJ2_LOCUS6426</name>
</gene>
<dbReference type="AlphaFoldDB" id="A0A811KMJ8"/>
<dbReference type="EMBL" id="CAJFCW020000003">
    <property type="protein sequence ID" value="CAG9105303.1"/>
    <property type="molecule type" value="Genomic_DNA"/>
</dbReference>
<dbReference type="Pfam" id="PF10326">
    <property type="entry name" value="7TM_GPCR_Str"/>
    <property type="match status" value="1"/>
</dbReference>
<evidence type="ECO:0000256" key="1">
    <source>
        <dbReference type="SAM" id="Phobius"/>
    </source>
</evidence>
<keyword evidence="3" id="KW-1185">Reference proteome</keyword>
<dbReference type="Proteomes" id="UP000783686">
    <property type="component" value="Unassembled WGS sequence"/>
</dbReference>
<organism evidence="2 3">
    <name type="scientific">Bursaphelenchus okinawaensis</name>
    <dbReference type="NCBI Taxonomy" id="465554"/>
    <lineage>
        <taxon>Eukaryota</taxon>
        <taxon>Metazoa</taxon>
        <taxon>Ecdysozoa</taxon>
        <taxon>Nematoda</taxon>
        <taxon>Chromadorea</taxon>
        <taxon>Rhabditida</taxon>
        <taxon>Tylenchina</taxon>
        <taxon>Tylenchomorpha</taxon>
        <taxon>Aphelenchoidea</taxon>
        <taxon>Aphelenchoididae</taxon>
        <taxon>Bursaphelenchus</taxon>
    </lineage>
</organism>
<evidence type="ECO:0000313" key="3">
    <source>
        <dbReference type="Proteomes" id="UP000614601"/>
    </source>
</evidence>
<evidence type="ECO:0000313" key="2">
    <source>
        <dbReference type="EMBL" id="CAD5216104.1"/>
    </source>
</evidence>
<evidence type="ECO:0008006" key="4">
    <source>
        <dbReference type="Google" id="ProtNLM"/>
    </source>
</evidence>
<name>A0A811KMJ8_9BILA</name>
<feature type="transmembrane region" description="Helical" evidence="1">
    <location>
        <begin position="36"/>
        <end position="60"/>
    </location>
</feature>
<protein>
    <recommendedName>
        <fullName evidence="4">G_PROTEIN_RECEP_F1_2 domain-containing protein</fullName>
    </recommendedName>
</protein>
<dbReference type="InterPro" id="IPR019428">
    <property type="entry name" value="7TM_GPCR_serpentine_rcpt_Str"/>
</dbReference>
<dbReference type="OrthoDB" id="5842448at2759"/>
<dbReference type="PANTHER" id="PTHR22943">
    <property type="entry name" value="7-TRANSMEMBRANE DOMAIN RECEPTOR C.ELEGANS"/>
    <property type="match status" value="1"/>
</dbReference>
<keyword evidence="1" id="KW-0812">Transmembrane</keyword>
<comment type="caution">
    <text evidence="2">The sequence shown here is derived from an EMBL/GenBank/DDBJ whole genome shotgun (WGS) entry which is preliminary data.</text>
</comment>
<dbReference type="Proteomes" id="UP000614601">
    <property type="component" value="Unassembled WGS sequence"/>
</dbReference>
<proteinExistence type="predicted"/>
<feature type="transmembrane region" description="Helical" evidence="1">
    <location>
        <begin position="148"/>
        <end position="172"/>
    </location>
</feature>
<dbReference type="EMBL" id="CAJFDH010000003">
    <property type="protein sequence ID" value="CAD5216104.1"/>
    <property type="molecule type" value="Genomic_DNA"/>
</dbReference>
<keyword evidence="1" id="KW-0472">Membrane</keyword>